<evidence type="ECO:0000313" key="8">
    <source>
        <dbReference type="EMBL" id="MBF0597155.1"/>
    </source>
</evidence>
<keyword evidence="2" id="KW-0444">Lipid biosynthesis</keyword>
<dbReference type="EMBL" id="JADGIK010000004">
    <property type="protein sequence ID" value="MBF0597155.1"/>
    <property type="molecule type" value="Genomic_DNA"/>
</dbReference>
<dbReference type="GO" id="GO:0003841">
    <property type="term" value="F:1-acylglycerol-3-phosphate O-acyltransferase activity"/>
    <property type="evidence" value="ECO:0007669"/>
    <property type="project" value="TreeGrafter"/>
</dbReference>
<dbReference type="GO" id="GO:0006654">
    <property type="term" value="P:phosphatidic acid biosynthetic process"/>
    <property type="evidence" value="ECO:0007669"/>
    <property type="project" value="TreeGrafter"/>
</dbReference>
<reference evidence="8" key="1">
    <citation type="submission" date="2020-10" db="EMBL/GenBank/DDBJ databases">
        <authorList>
            <person name="Lu T."/>
            <person name="Wang Q."/>
            <person name="Han X."/>
        </authorList>
    </citation>
    <scope>NUCLEOTIDE SEQUENCE</scope>
    <source>
        <strain evidence="8">WQ 117</strain>
    </source>
</reference>
<keyword evidence="6" id="KW-0812">Transmembrane</keyword>
<comment type="pathway">
    <text evidence="1">Lipid metabolism.</text>
</comment>
<protein>
    <submittedName>
        <fullName evidence="8">1-acyl-sn-glycerol-3-phosphate acyltransferase</fullName>
    </submittedName>
</protein>
<dbReference type="CDD" id="cd07989">
    <property type="entry name" value="LPLAT_AGPAT-like"/>
    <property type="match status" value="1"/>
</dbReference>
<organism evidence="8 9">
    <name type="scientific">Faecalibacter rhinopitheci</name>
    <dbReference type="NCBI Taxonomy" id="2779678"/>
    <lineage>
        <taxon>Bacteria</taxon>
        <taxon>Pseudomonadati</taxon>
        <taxon>Bacteroidota</taxon>
        <taxon>Flavobacteriia</taxon>
        <taxon>Flavobacteriales</taxon>
        <taxon>Weeksellaceae</taxon>
        <taxon>Faecalibacter</taxon>
    </lineage>
</organism>
<keyword evidence="6" id="KW-1133">Transmembrane helix</keyword>
<dbReference type="SMART" id="SM00563">
    <property type="entry name" value="PlsC"/>
    <property type="match status" value="1"/>
</dbReference>
<dbReference type="PANTHER" id="PTHR10434:SF64">
    <property type="entry name" value="1-ACYL-SN-GLYCEROL-3-PHOSPHATE ACYLTRANSFERASE-RELATED"/>
    <property type="match status" value="1"/>
</dbReference>
<evidence type="ECO:0000256" key="1">
    <source>
        <dbReference type="ARBA" id="ARBA00005189"/>
    </source>
</evidence>
<keyword evidence="9" id="KW-1185">Reference proteome</keyword>
<feature type="transmembrane region" description="Helical" evidence="6">
    <location>
        <begin position="12"/>
        <end position="35"/>
    </location>
</feature>
<evidence type="ECO:0000256" key="2">
    <source>
        <dbReference type="ARBA" id="ARBA00022516"/>
    </source>
</evidence>
<name>A0A8J7G8B5_9FLAO</name>
<accession>A0A8J7G8B5</accession>
<dbReference type="Proteomes" id="UP000608754">
    <property type="component" value="Unassembled WGS sequence"/>
</dbReference>
<dbReference type="AlphaFoldDB" id="A0A8J7G8B5"/>
<dbReference type="Pfam" id="PF01553">
    <property type="entry name" value="Acyltransferase"/>
    <property type="match status" value="1"/>
</dbReference>
<dbReference type="RefSeq" id="WP_194182707.1">
    <property type="nucleotide sequence ID" value="NZ_JADGIK010000004.1"/>
</dbReference>
<evidence type="ECO:0000313" key="9">
    <source>
        <dbReference type="Proteomes" id="UP000608754"/>
    </source>
</evidence>
<gene>
    <name evidence="8" type="ORF">IM532_06820</name>
</gene>
<evidence type="ECO:0000256" key="4">
    <source>
        <dbReference type="ARBA" id="ARBA00023098"/>
    </source>
</evidence>
<comment type="caution">
    <text evidence="8">The sequence shown here is derived from an EMBL/GenBank/DDBJ whole genome shotgun (WGS) entry which is preliminary data.</text>
</comment>
<proteinExistence type="predicted"/>
<evidence type="ECO:0000256" key="3">
    <source>
        <dbReference type="ARBA" id="ARBA00022679"/>
    </source>
</evidence>
<evidence type="ECO:0000256" key="5">
    <source>
        <dbReference type="ARBA" id="ARBA00023315"/>
    </source>
</evidence>
<dbReference type="PANTHER" id="PTHR10434">
    <property type="entry name" value="1-ACYL-SN-GLYCEROL-3-PHOSPHATE ACYLTRANSFERASE"/>
    <property type="match status" value="1"/>
</dbReference>
<dbReference type="InterPro" id="IPR002123">
    <property type="entry name" value="Plipid/glycerol_acylTrfase"/>
</dbReference>
<keyword evidence="4" id="KW-0443">Lipid metabolism</keyword>
<evidence type="ECO:0000259" key="7">
    <source>
        <dbReference type="SMART" id="SM00563"/>
    </source>
</evidence>
<feature type="domain" description="Phospholipid/glycerol acyltransferase" evidence="7">
    <location>
        <begin position="76"/>
        <end position="195"/>
    </location>
</feature>
<keyword evidence="6" id="KW-0472">Membrane</keyword>
<keyword evidence="5 8" id="KW-0012">Acyltransferase</keyword>
<sequence length="244" mass="27854">MKKLLALPFSIIFYLLYGLTLIVMHVAQWIAYNLFGYEGHHKTVKLMNWLLVQTTKVLFTSYTYTGKHKIPKGVPIIFVSNHQSMYDISPIEYDLADFHPKFISKIELGKGIPSVSYNLRNGGSALIDRKNGKQAIDAIKKLALLIQEKNYSAIIFPEGTRSKDGTPKAFKESGLKVLTKYAKDAYVVPITLNNTWKITKWGKFPLYLGAKVSVEYHDPMKVSDYKFDELFAKTEEVVKSKINY</sequence>
<evidence type="ECO:0000256" key="6">
    <source>
        <dbReference type="SAM" id="Phobius"/>
    </source>
</evidence>
<dbReference type="SUPFAM" id="SSF69593">
    <property type="entry name" value="Glycerol-3-phosphate (1)-acyltransferase"/>
    <property type="match status" value="1"/>
</dbReference>
<keyword evidence="3" id="KW-0808">Transferase</keyword>